<accession>A0A0K1EAE6</accession>
<dbReference type="PROSITE" id="PS51257">
    <property type="entry name" value="PROKAR_LIPOPROTEIN"/>
    <property type="match status" value="1"/>
</dbReference>
<protein>
    <recommendedName>
        <fullName evidence="4">Lipoprotein</fullName>
    </recommendedName>
</protein>
<dbReference type="AlphaFoldDB" id="A0A0K1EAE6"/>
<feature type="chain" id="PRO_5005459158" description="Lipoprotein" evidence="1">
    <location>
        <begin position="22"/>
        <end position="138"/>
    </location>
</feature>
<keyword evidence="3" id="KW-1185">Reference proteome</keyword>
<evidence type="ECO:0000256" key="1">
    <source>
        <dbReference type="SAM" id="SignalP"/>
    </source>
</evidence>
<name>A0A0K1EAE6_CHOCO</name>
<sequence>MPGRFSFCVMFALVLAMPGFSACSRESATPDGEVDGMRSRTVQVRAGAELVAELFFEENKLQRVEFKTKDQALRDKFQARLDTILEKAQREGLHMDFHEMWPGGVRAWLVTRPKPGEEYFTKGILWHLGDDTFTVSAK</sequence>
<keyword evidence="1" id="KW-0732">Signal</keyword>
<dbReference type="RefSeq" id="WP_156338404.1">
    <property type="nucleotide sequence ID" value="NZ_CP012159.1"/>
</dbReference>
<reference evidence="2 3" key="1">
    <citation type="submission" date="2015-07" db="EMBL/GenBank/DDBJ databases">
        <title>Genome analysis of myxobacterium Chondromyces crocatus Cm c5 reveals a high potential for natural compound synthesis and the genetic basis for the loss of fruiting body formation.</title>
        <authorList>
            <person name="Zaburannyi N."/>
            <person name="Bunk B."/>
            <person name="Maier J."/>
            <person name="Overmann J."/>
            <person name="Mueller R."/>
        </authorList>
    </citation>
    <scope>NUCLEOTIDE SEQUENCE [LARGE SCALE GENOMIC DNA]</scope>
    <source>
        <strain evidence="2 3">Cm c5</strain>
    </source>
</reference>
<dbReference type="Proteomes" id="UP000067626">
    <property type="component" value="Chromosome"/>
</dbReference>
<evidence type="ECO:0000313" key="3">
    <source>
        <dbReference type="Proteomes" id="UP000067626"/>
    </source>
</evidence>
<gene>
    <name evidence="2" type="ORF">CMC5_019880</name>
</gene>
<dbReference type="KEGG" id="ccro:CMC5_019880"/>
<evidence type="ECO:0008006" key="4">
    <source>
        <dbReference type="Google" id="ProtNLM"/>
    </source>
</evidence>
<proteinExistence type="predicted"/>
<feature type="signal peptide" evidence="1">
    <location>
        <begin position="1"/>
        <end position="21"/>
    </location>
</feature>
<dbReference type="STRING" id="52.CMC5_019880"/>
<evidence type="ECO:0000313" key="2">
    <source>
        <dbReference type="EMBL" id="AKT37845.1"/>
    </source>
</evidence>
<organism evidence="2 3">
    <name type="scientific">Chondromyces crocatus</name>
    <dbReference type="NCBI Taxonomy" id="52"/>
    <lineage>
        <taxon>Bacteria</taxon>
        <taxon>Pseudomonadati</taxon>
        <taxon>Myxococcota</taxon>
        <taxon>Polyangia</taxon>
        <taxon>Polyangiales</taxon>
        <taxon>Polyangiaceae</taxon>
        <taxon>Chondromyces</taxon>
    </lineage>
</organism>
<dbReference type="EMBL" id="CP012159">
    <property type="protein sequence ID" value="AKT37845.1"/>
    <property type="molecule type" value="Genomic_DNA"/>
</dbReference>